<gene>
    <name evidence="3" type="ORF">GCM10025772_18320</name>
</gene>
<dbReference type="NCBIfam" id="NF008528">
    <property type="entry name" value="PRK11463.1-2"/>
    <property type="match status" value="1"/>
</dbReference>
<evidence type="ECO:0000256" key="1">
    <source>
        <dbReference type="SAM" id="MobiDB-lite"/>
    </source>
</evidence>
<accession>A0ABP9S7N5</accession>
<reference evidence="4" key="1">
    <citation type="journal article" date="2019" name="Int. J. Syst. Evol. Microbiol.">
        <title>The Global Catalogue of Microorganisms (GCM) 10K type strain sequencing project: providing services to taxonomists for standard genome sequencing and annotation.</title>
        <authorList>
            <consortium name="The Broad Institute Genomics Platform"/>
            <consortium name="The Broad Institute Genome Sequencing Center for Infectious Disease"/>
            <person name="Wu L."/>
            <person name="Ma J."/>
        </authorList>
    </citation>
    <scope>NUCLEOTIDE SEQUENCE [LARGE SCALE GENOMIC DNA]</scope>
    <source>
        <strain evidence="4">JCM 18720</strain>
    </source>
</reference>
<feature type="transmembrane region" description="Helical" evidence="2">
    <location>
        <begin position="68"/>
        <end position="88"/>
    </location>
</feature>
<feature type="region of interest" description="Disordered" evidence="1">
    <location>
        <begin position="127"/>
        <end position="150"/>
    </location>
</feature>
<feature type="transmembrane region" description="Helical" evidence="2">
    <location>
        <begin position="27"/>
        <end position="47"/>
    </location>
</feature>
<dbReference type="PANTHER" id="PTHR35335">
    <property type="entry name" value="UPF0716 PROTEIN FXSA"/>
    <property type="match status" value="1"/>
</dbReference>
<comment type="caution">
    <text evidence="3">The sequence shown here is derived from an EMBL/GenBank/DDBJ whole genome shotgun (WGS) entry which is preliminary data.</text>
</comment>
<keyword evidence="2" id="KW-0472">Membrane</keyword>
<dbReference type="EMBL" id="BAABLF010000011">
    <property type="protein sequence ID" value="GAA5191464.1"/>
    <property type="molecule type" value="Genomic_DNA"/>
</dbReference>
<keyword evidence="2" id="KW-1133">Transmembrane helix</keyword>
<sequence length="150" mass="16163">MFFPLFLLFVVVPVAEIYVLVSVGSVLGAFNTIALVLLTALLGASLVRSQGLATLMDVQQRLSRGEMPGQQIIEAMLLALAGVLLVTPGFVTDFFGLLILTPVTRAPIARYVMTHMQVRMVARGAGGFEPRRPGDAQSGNTIEGDFERKD</sequence>
<protein>
    <submittedName>
        <fullName evidence="3">FxsA family protein</fullName>
    </submittedName>
</protein>
<evidence type="ECO:0000256" key="2">
    <source>
        <dbReference type="SAM" id="Phobius"/>
    </source>
</evidence>
<keyword evidence="2" id="KW-0812">Transmembrane</keyword>
<dbReference type="PANTHER" id="PTHR35335:SF1">
    <property type="entry name" value="UPF0716 PROTEIN FXSA"/>
    <property type="match status" value="1"/>
</dbReference>
<dbReference type="Pfam" id="PF04186">
    <property type="entry name" value="FxsA"/>
    <property type="match status" value="1"/>
</dbReference>
<evidence type="ECO:0000313" key="3">
    <source>
        <dbReference type="EMBL" id="GAA5191464.1"/>
    </source>
</evidence>
<dbReference type="Proteomes" id="UP001501600">
    <property type="component" value="Unassembled WGS sequence"/>
</dbReference>
<organism evidence="3 4">
    <name type="scientific">Ferrimonas gelatinilytica</name>
    <dbReference type="NCBI Taxonomy" id="1255257"/>
    <lineage>
        <taxon>Bacteria</taxon>
        <taxon>Pseudomonadati</taxon>
        <taxon>Pseudomonadota</taxon>
        <taxon>Gammaproteobacteria</taxon>
        <taxon>Alteromonadales</taxon>
        <taxon>Ferrimonadaceae</taxon>
        <taxon>Ferrimonas</taxon>
    </lineage>
</organism>
<dbReference type="InterPro" id="IPR007313">
    <property type="entry name" value="FxsA"/>
</dbReference>
<keyword evidence="4" id="KW-1185">Reference proteome</keyword>
<name>A0ABP9S7N5_9GAMM</name>
<evidence type="ECO:0000313" key="4">
    <source>
        <dbReference type="Proteomes" id="UP001501600"/>
    </source>
</evidence>
<proteinExistence type="predicted"/>